<dbReference type="PANTHER" id="PTHR36513">
    <property type="entry name" value="ABC TRANSMEMBRANE TYPE-1 DOMAIN-CONTAINING PROTEIN"/>
    <property type="match status" value="1"/>
</dbReference>
<dbReference type="KEGG" id="pfd:PFDG_04683"/>
<proteinExistence type="predicted"/>
<gene>
    <name evidence="1" type="ORF">PFDG_04683</name>
</gene>
<dbReference type="PANTHER" id="PTHR36513:SF1">
    <property type="entry name" value="TRANSMEMBRANE PROTEIN"/>
    <property type="match status" value="1"/>
</dbReference>
<dbReference type="OrthoDB" id="10251508at2759"/>
<reference evidence="2" key="1">
    <citation type="submission" date="2006-09" db="EMBL/GenBank/DDBJ databases">
        <title>Annotation of Plasmodium falciparum Dd2.</title>
        <authorList>
            <consortium name="The Broad Institute Genome Sequencing Platform"/>
            <person name="Volkman S.K."/>
            <person name="Neafsey D.E."/>
            <person name="Dash A.P."/>
            <person name="Chitnis C.E."/>
            <person name="Hartl D.L."/>
            <person name="Young S.K."/>
            <person name="Zeng Q."/>
            <person name="Koehrsen M."/>
            <person name="Alvarado L."/>
            <person name="Berlin A."/>
            <person name="Borenstein D."/>
            <person name="Chapman S.B."/>
            <person name="Chen Z."/>
            <person name="Engels R."/>
            <person name="Freedman E."/>
            <person name="Gellesch M."/>
            <person name="Goldberg J."/>
            <person name="Griggs A."/>
            <person name="Gujja S."/>
            <person name="Heilman E.R."/>
            <person name="Heiman D.I."/>
            <person name="Howarth C."/>
            <person name="Jen D."/>
            <person name="Larson L."/>
            <person name="Mehta T."/>
            <person name="Neiman D."/>
            <person name="Park D."/>
            <person name="Pearson M."/>
            <person name="Roberts A."/>
            <person name="Saif S."/>
            <person name="Shea T."/>
            <person name="Shenoy N."/>
            <person name="Sisk P."/>
            <person name="Stolte C."/>
            <person name="Sykes S."/>
            <person name="Walk T."/>
            <person name="White J."/>
            <person name="Yandava C."/>
            <person name="Haas B."/>
            <person name="Henn M.R."/>
            <person name="Nusbaum C."/>
            <person name="Birren B."/>
        </authorList>
    </citation>
    <scope>NUCLEOTIDE SEQUENCE [LARGE SCALE GENOMIC DNA]</scope>
</reference>
<accession>A0A0L7M5Q5</accession>
<dbReference type="AlphaFoldDB" id="A0A0L7M5Q5"/>
<organism evidence="1 2">
    <name type="scientific">Plasmodium falciparum (isolate Dd2)</name>
    <dbReference type="NCBI Taxonomy" id="57267"/>
    <lineage>
        <taxon>Eukaryota</taxon>
        <taxon>Sar</taxon>
        <taxon>Alveolata</taxon>
        <taxon>Apicomplexa</taxon>
        <taxon>Aconoidasida</taxon>
        <taxon>Haemosporida</taxon>
        <taxon>Plasmodiidae</taxon>
        <taxon>Plasmodium</taxon>
        <taxon>Plasmodium (Laverania)</taxon>
    </lineage>
</organism>
<dbReference type="EMBL" id="DS016960">
    <property type="protein sequence ID" value="KOB88197.1"/>
    <property type="molecule type" value="Genomic_DNA"/>
</dbReference>
<dbReference type="Proteomes" id="UP000054282">
    <property type="component" value="Unassembled WGS sequence"/>
</dbReference>
<protein>
    <submittedName>
        <fullName evidence="1">Uncharacterized protein</fullName>
    </submittedName>
</protein>
<evidence type="ECO:0000313" key="2">
    <source>
        <dbReference type="Proteomes" id="UP000054282"/>
    </source>
</evidence>
<reference evidence="2" key="2">
    <citation type="submission" date="2006-09" db="EMBL/GenBank/DDBJ databases">
        <title>The genome sequence of Plasmodium falciparum Dd2.</title>
        <authorList>
            <consortium name="The Broad Institute Genome Sequencing Platform"/>
            <person name="Birren B."/>
            <person name="Lander E."/>
            <person name="Galagan J."/>
            <person name="Nusbaum C."/>
            <person name="Devon K."/>
            <person name="Henn M."/>
            <person name="Jaffe D."/>
            <person name="Butler J."/>
            <person name="Alvarez P."/>
            <person name="Gnerre S."/>
            <person name="Grabherr M."/>
            <person name="Kleber M."/>
            <person name="Mauceli E."/>
            <person name="Brockman W."/>
            <person name="MacCallum I.A."/>
            <person name="Rounsley S."/>
            <person name="Young S."/>
            <person name="LaButti K."/>
            <person name="Pushparaj V."/>
            <person name="DeCaprio D."/>
            <person name="Crawford M."/>
            <person name="Koehrsen M."/>
            <person name="Engels R."/>
            <person name="Montgomery P."/>
            <person name="Pearson M."/>
            <person name="Howarth C."/>
            <person name="Larson L."/>
            <person name="Luoma S."/>
            <person name="White J."/>
            <person name="Kodira C."/>
            <person name="Zeng Q."/>
            <person name="O'Leary S."/>
            <person name="Yandava C."/>
            <person name="Alvarado L."/>
            <person name="Wirth D."/>
            <person name="Volkman S."/>
            <person name="Hartl D."/>
        </authorList>
    </citation>
    <scope>NUCLEOTIDE SEQUENCE [LARGE SCALE GENOMIC DNA]</scope>
</reference>
<name>A0A0L7M5Q5_PLAF4</name>
<evidence type="ECO:0000313" key="1">
    <source>
        <dbReference type="EMBL" id="KOB88197.1"/>
    </source>
</evidence>
<sequence length="247" mass="29589">MKYIYNNNHVFQKKTEKCISSNDDKHSFSKQNESNVSKEEYDFINTTSMYDKYQEQFSKLVKTPHNKKKHTKVGMKNKNNIYNNNNKMYNHKNNIYNNNNKMYNNNNKMYNHKNNIYNNNNKMYNNNNKMYNHNNNVNNHNNNVNNHNSYYYNYYNNVYGFGETLKFMKYRELLRKYMGTFYNYSSLKCASYIIIYSLIVKIITQISKNITTSNLANDTNDMNGINGNKLNTNLFLNIYDADGINTY</sequence>